<protein>
    <submittedName>
        <fullName evidence="1">Uncharacterized protein</fullName>
    </submittedName>
</protein>
<reference evidence="1" key="1">
    <citation type="submission" date="2023-03" db="EMBL/GenBank/DDBJ databases">
        <title>Massive genome expansion in bonnet fungi (Mycena s.s.) driven by repeated elements and novel gene families across ecological guilds.</title>
        <authorList>
            <consortium name="Lawrence Berkeley National Laboratory"/>
            <person name="Harder C.B."/>
            <person name="Miyauchi S."/>
            <person name="Viragh M."/>
            <person name="Kuo A."/>
            <person name="Thoen E."/>
            <person name="Andreopoulos B."/>
            <person name="Lu D."/>
            <person name="Skrede I."/>
            <person name="Drula E."/>
            <person name="Henrissat B."/>
            <person name="Morin E."/>
            <person name="Kohler A."/>
            <person name="Barry K."/>
            <person name="LaButti K."/>
            <person name="Morin E."/>
            <person name="Salamov A."/>
            <person name="Lipzen A."/>
            <person name="Mereny Z."/>
            <person name="Hegedus B."/>
            <person name="Baldrian P."/>
            <person name="Stursova M."/>
            <person name="Weitz H."/>
            <person name="Taylor A."/>
            <person name="Grigoriev I.V."/>
            <person name="Nagy L.G."/>
            <person name="Martin F."/>
            <person name="Kauserud H."/>
        </authorList>
    </citation>
    <scope>NUCLEOTIDE SEQUENCE</scope>
    <source>
        <strain evidence="1">CBHHK067</strain>
    </source>
</reference>
<gene>
    <name evidence="1" type="ORF">B0H17DRAFT_1092583</name>
</gene>
<evidence type="ECO:0000313" key="1">
    <source>
        <dbReference type="EMBL" id="KAJ7663623.1"/>
    </source>
</evidence>
<name>A0AAD7G3G5_MYCRO</name>
<dbReference type="EMBL" id="JARKIE010000230">
    <property type="protein sequence ID" value="KAJ7663623.1"/>
    <property type="molecule type" value="Genomic_DNA"/>
</dbReference>
<comment type="caution">
    <text evidence="1">The sequence shown here is derived from an EMBL/GenBank/DDBJ whole genome shotgun (WGS) entry which is preliminary data.</text>
</comment>
<keyword evidence="2" id="KW-1185">Reference proteome</keyword>
<dbReference type="Proteomes" id="UP001221757">
    <property type="component" value="Unassembled WGS sequence"/>
</dbReference>
<dbReference type="AlphaFoldDB" id="A0AAD7G3G5"/>
<proteinExistence type="predicted"/>
<evidence type="ECO:0000313" key="2">
    <source>
        <dbReference type="Proteomes" id="UP001221757"/>
    </source>
</evidence>
<sequence>MLMRSVYLKYLGSKYWDQVDDRLATIRRQADGDAKKVTKAFRQVLATDREKHGIDNYKIEEETVEDFQQQVDDVIDAGIIDVATSVPVDSNGNSDDDDE</sequence>
<accession>A0AAD7G3G5</accession>
<organism evidence="1 2">
    <name type="scientific">Mycena rosella</name>
    <name type="common">Pink bonnet</name>
    <name type="synonym">Agaricus rosellus</name>
    <dbReference type="NCBI Taxonomy" id="1033263"/>
    <lineage>
        <taxon>Eukaryota</taxon>
        <taxon>Fungi</taxon>
        <taxon>Dikarya</taxon>
        <taxon>Basidiomycota</taxon>
        <taxon>Agaricomycotina</taxon>
        <taxon>Agaricomycetes</taxon>
        <taxon>Agaricomycetidae</taxon>
        <taxon>Agaricales</taxon>
        <taxon>Marasmiineae</taxon>
        <taxon>Mycenaceae</taxon>
        <taxon>Mycena</taxon>
    </lineage>
</organism>